<name>A0A841JVM3_9BACT</name>
<dbReference type="Proteomes" id="UP000538666">
    <property type="component" value="Unassembled WGS sequence"/>
</dbReference>
<evidence type="ECO:0000313" key="2">
    <source>
        <dbReference type="EMBL" id="MBB6143041.1"/>
    </source>
</evidence>
<keyword evidence="1" id="KW-0472">Membrane</keyword>
<protein>
    <submittedName>
        <fullName evidence="2">Uncharacterized protein</fullName>
    </submittedName>
</protein>
<keyword evidence="1" id="KW-1133">Transmembrane helix</keyword>
<keyword evidence="1" id="KW-0812">Transmembrane</keyword>
<dbReference type="AlphaFoldDB" id="A0A841JVM3"/>
<evidence type="ECO:0000256" key="1">
    <source>
        <dbReference type="SAM" id="Phobius"/>
    </source>
</evidence>
<dbReference type="RefSeq" id="WP_156186192.1">
    <property type="nucleotide sequence ID" value="NZ_JACHEK010000002.1"/>
</dbReference>
<reference evidence="2 3" key="1">
    <citation type="submission" date="2020-08" db="EMBL/GenBank/DDBJ databases">
        <title>Genomic Encyclopedia of Type Strains, Phase IV (KMG-IV): sequencing the most valuable type-strain genomes for metagenomic binning, comparative biology and taxonomic classification.</title>
        <authorList>
            <person name="Goeker M."/>
        </authorList>
    </citation>
    <scope>NUCLEOTIDE SEQUENCE [LARGE SCALE GENOMIC DNA]</scope>
    <source>
        <strain evidence="2 3">DSM 103733</strain>
    </source>
</reference>
<keyword evidence="3" id="KW-1185">Reference proteome</keyword>
<evidence type="ECO:0000313" key="3">
    <source>
        <dbReference type="Proteomes" id="UP000538666"/>
    </source>
</evidence>
<accession>A0A841JVM3</accession>
<sequence length="325" mass="35028">MSVMSFLGGLPALLGIAGFFAYLWVGQSKIGGELLKDIVQRLRTNPNLDLKAYGDLSPAKLGKLVESDSRIKDSVNAQDQKLLRLLIILQHGLTVIVLLVSAGLVGLSVWLISRPQPLSVTVKAPTDVNKDAEGLLVDLDPLDVQWQSQGVPETVTVFLENVDTGAQSGKRTPAADIRDVVFSPSEVHQVATDRGYHHKNRIRSVVEWSKGKATSQPVDLLVGINVELALYGQLIAASGKTGVIHTLVATIDDDTAALPTDYCFTVDMVGRSKTSAVVIPLNSCNADTQVSIPGLNTLDWTRPLGLVYNTPDDRKIVRTQVTGHP</sequence>
<organism evidence="2 3">
    <name type="scientific">Silvibacterium bohemicum</name>
    <dbReference type="NCBI Taxonomy" id="1577686"/>
    <lineage>
        <taxon>Bacteria</taxon>
        <taxon>Pseudomonadati</taxon>
        <taxon>Acidobacteriota</taxon>
        <taxon>Terriglobia</taxon>
        <taxon>Terriglobales</taxon>
        <taxon>Acidobacteriaceae</taxon>
        <taxon>Silvibacterium</taxon>
    </lineage>
</organism>
<proteinExistence type="predicted"/>
<comment type="caution">
    <text evidence="2">The sequence shown here is derived from an EMBL/GenBank/DDBJ whole genome shotgun (WGS) entry which is preliminary data.</text>
</comment>
<feature type="transmembrane region" description="Helical" evidence="1">
    <location>
        <begin position="6"/>
        <end position="25"/>
    </location>
</feature>
<feature type="transmembrane region" description="Helical" evidence="1">
    <location>
        <begin position="82"/>
        <end position="112"/>
    </location>
</feature>
<dbReference type="EMBL" id="JACHEK010000002">
    <property type="protein sequence ID" value="MBB6143041.1"/>
    <property type="molecule type" value="Genomic_DNA"/>
</dbReference>
<gene>
    <name evidence="2" type="ORF">HNQ77_000985</name>
</gene>
<dbReference type="OrthoDB" id="8194095at2"/>